<accession>A0A1F5GHG7</accession>
<feature type="transmembrane region" description="Helical" evidence="1">
    <location>
        <begin position="42"/>
        <end position="67"/>
    </location>
</feature>
<reference evidence="2 3" key="1">
    <citation type="journal article" date="2016" name="Nat. Commun.">
        <title>Thousands of microbial genomes shed light on interconnected biogeochemical processes in an aquifer system.</title>
        <authorList>
            <person name="Anantharaman K."/>
            <person name="Brown C.T."/>
            <person name="Hug L.A."/>
            <person name="Sharon I."/>
            <person name="Castelle C.J."/>
            <person name="Probst A.J."/>
            <person name="Thomas B.C."/>
            <person name="Singh A."/>
            <person name="Wilkins M.J."/>
            <person name="Karaoz U."/>
            <person name="Brodie E.L."/>
            <person name="Williams K.H."/>
            <person name="Hubbard S.S."/>
            <person name="Banfield J.F."/>
        </authorList>
    </citation>
    <scope>NUCLEOTIDE SEQUENCE [LARGE SCALE GENOMIC DNA]</scope>
</reference>
<dbReference type="AlphaFoldDB" id="A0A1F5GHG7"/>
<keyword evidence="1" id="KW-1133">Transmembrane helix</keyword>
<dbReference type="EMBL" id="MFBF01000018">
    <property type="protein sequence ID" value="OGD91295.1"/>
    <property type="molecule type" value="Genomic_DNA"/>
</dbReference>
<protein>
    <submittedName>
        <fullName evidence="2">Uncharacterized protein</fullName>
    </submittedName>
</protein>
<keyword evidence="1" id="KW-0812">Transmembrane</keyword>
<name>A0A1F5GHG7_9BACT</name>
<evidence type="ECO:0000313" key="3">
    <source>
        <dbReference type="Proteomes" id="UP000177124"/>
    </source>
</evidence>
<sequence length="74" mass="7946">MLTLANLGVGTSATNAAAWSDKGAGIGHRGMFMAGADGSLFVLWGLFCLVTWVLVMALLVVLIRYFWKLGDKLK</sequence>
<evidence type="ECO:0000256" key="1">
    <source>
        <dbReference type="SAM" id="Phobius"/>
    </source>
</evidence>
<dbReference type="Proteomes" id="UP000177124">
    <property type="component" value="Unassembled WGS sequence"/>
</dbReference>
<keyword evidence="1" id="KW-0472">Membrane</keyword>
<evidence type="ECO:0000313" key="2">
    <source>
        <dbReference type="EMBL" id="OGD91295.1"/>
    </source>
</evidence>
<dbReference type="STRING" id="1797716.A3D07_01380"/>
<comment type="caution">
    <text evidence="2">The sequence shown here is derived from an EMBL/GenBank/DDBJ whole genome shotgun (WGS) entry which is preliminary data.</text>
</comment>
<organism evidence="2 3">
    <name type="scientific">Candidatus Curtissbacteria bacterium RIFCSPHIGHO2_02_FULL_42_15</name>
    <dbReference type="NCBI Taxonomy" id="1797716"/>
    <lineage>
        <taxon>Bacteria</taxon>
        <taxon>Candidatus Curtissiibacteriota</taxon>
    </lineage>
</organism>
<gene>
    <name evidence="2" type="ORF">A3D07_01380</name>
</gene>
<proteinExistence type="predicted"/>